<accession>A0A815VHR7</accession>
<reference evidence="4" key="1">
    <citation type="submission" date="2021-02" db="EMBL/GenBank/DDBJ databases">
        <authorList>
            <person name="Nowell W R."/>
        </authorList>
    </citation>
    <scope>NUCLEOTIDE SEQUENCE</scope>
</reference>
<organism evidence="4 5">
    <name type="scientific">Adineta ricciae</name>
    <name type="common">Rotifer</name>
    <dbReference type="NCBI Taxonomy" id="249248"/>
    <lineage>
        <taxon>Eukaryota</taxon>
        <taxon>Metazoa</taxon>
        <taxon>Spiralia</taxon>
        <taxon>Gnathifera</taxon>
        <taxon>Rotifera</taxon>
        <taxon>Eurotatoria</taxon>
        <taxon>Bdelloidea</taxon>
        <taxon>Adinetida</taxon>
        <taxon>Adinetidae</taxon>
        <taxon>Adineta</taxon>
    </lineage>
</organism>
<comment type="caution">
    <text evidence="4">The sequence shown here is derived from an EMBL/GenBank/DDBJ whole genome shotgun (WGS) entry which is preliminary data.</text>
</comment>
<dbReference type="Proteomes" id="UP000663852">
    <property type="component" value="Unassembled WGS sequence"/>
</dbReference>
<keyword evidence="2" id="KW-1133">Transmembrane helix</keyword>
<gene>
    <name evidence="4" type="ORF">EDS130_LOCUS44898</name>
</gene>
<proteinExistence type="predicted"/>
<keyword evidence="2" id="KW-0812">Transmembrane</keyword>
<keyword evidence="2" id="KW-0472">Membrane</keyword>
<evidence type="ECO:0000256" key="2">
    <source>
        <dbReference type="SAM" id="Phobius"/>
    </source>
</evidence>
<evidence type="ECO:0000256" key="1">
    <source>
        <dbReference type="SAM" id="MobiDB-lite"/>
    </source>
</evidence>
<evidence type="ECO:0000259" key="3">
    <source>
        <dbReference type="Pfam" id="PF10551"/>
    </source>
</evidence>
<feature type="compositionally biased region" description="Polar residues" evidence="1">
    <location>
        <begin position="12"/>
        <end position="28"/>
    </location>
</feature>
<feature type="region of interest" description="Disordered" evidence="1">
    <location>
        <begin position="1"/>
        <end position="28"/>
    </location>
</feature>
<sequence length="587" mass="67355">MDRNDKMPDDSTFFQSAQGHWHSQVTSPRASVYTTNVNMTLTSTPSRTTTHDGINRSSSQSNSTSFQVHTSTREWLPAATSTPLCVVSSATMHSLEDEENELFGKIRQSVRDLPQRPNRQYPLSRIIKWTVDELIHPTLVETEKSRNKSRIASSEKSSTKMKERALNEMVPVGMIYDEELAKATMTSSALAIFPTNTEIYQGINKVRRRATPALPQSCLFTIPDIYKSTIDGNRFLLCDESRVRRERLLLFSSDDQLDLLFDSPMVFMDGTFSKSPPHFCQIYILHAVNFDICLPCVFGLLVNKKSITYKQLFFNLKQIALERGKCFSPEVIITDFESGVLPVLKSEFPSAKHLGCFFHFCQAIYRQIQFLGMQKKYTTDETLRSLCRKLMALALMPKDKVVCSFEEIQYDAYKLPDQPMDDLLEYFQDNWMTNIDSWNVSESDVRTNNNCEGYHNRMNCRLIRNHPNLNGLAEHQRKKTLEKQQLKNALIHCINAIPMILLVHLHFLLVCLYLWQRNATQKSSKNKKTKKMKVTVESANDASGIGPNASDQRFQSPHGFQIVMPQYSNISNQKLKEMLSNINEHSH</sequence>
<feature type="domain" description="MULE transposase" evidence="3">
    <location>
        <begin position="266"/>
        <end position="362"/>
    </location>
</feature>
<dbReference type="OrthoDB" id="90756at2759"/>
<dbReference type="Pfam" id="PF10551">
    <property type="entry name" value="MULE"/>
    <property type="match status" value="1"/>
</dbReference>
<feature type="region of interest" description="Disordered" evidence="1">
    <location>
        <begin position="41"/>
        <end position="69"/>
    </location>
</feature>
<dbReference type="AlphaFoldDB" id="A0A815VHR7"/>
<dbReference type="EMBL" id="CAJNOJ010000949">
    <property type="protein sequence ID" value="CAF1535324.1"/>
    <property type="molecule type" value="Genomic_DNA"/>
</dbReference>
<name>A0A815VHR7_ADIRI</name>
<protein>
    <recommendedName>
        <fullName evidence="3">MULE transposase domain-containing protein</fullName>
    </recommendedName>
</protein>
<evidence type="ECO:0000313" key="4">
    <source>
        <dbReference type="EMBL" id="CAF1535324.1"/>
    </source>
</evidence>
<dbReference type="InterPro" id="IPR018289">
    <property type="entry name" value="MULE_transposase_dom"/>
</dbReference>
<evidence type="ECO:0000313" key="5">
    <source>
        <dbReference type="Proteomes" id="UP000663852"/>
    </source>
</evidence>
<feature type="transmembrane region" description="Helical" evidence="2">
    <location>
        <begin position="489"/>
        <end position="515"/>
    </location>
</feature>